<dbReference type="Pfam" id="PF14947">
    <property type="entry name" value="HTH_45"/>
    <property type="match status" value="1"/>
</dbReference>
<name>A0A5P8ARY8_9SPIR</name>
<geneLocation type="plasmid" evidence="2">
    <name>unnamed</name>
</geneLocation>
<keyword evidence="2" id="KW-0614">Plasmid</keyword>
<reference evidence="2" key="1">
    <citation type="submission" date="2019-10" db="EMBL/GenBank/DDBJ databases">
        <title>Whole genome sequencing of Borrelia miyamotoi strains isolated in Europe.</title>
        <authorList>
            <person name="Sprong H."/>
            <person name="Azagi T."/>
            <person name="Kuleshov K.V."/>
            <person name="Platonov A.E."/>
            <person name="Hoornstra D."/>
            <person name="Hovius J.W."/>
        </authorList>
    </citation>
    <scope>NUCLEOTIDE SEQUENCE</scope>
    <source>
        <strain evidence="3">NL-IR-1</strain>
        <strain evidence="2">NL-IR-2</strain>
        <plasmid evidence="2">unnamed</plasmid>
    </source>
</reference>
<feature type="non-terminal residue" evidence="2">
    <location>
        <position position="82"/>
    </location>
</feature>
<dbReference type="RefSeq" id="WP_277949821.1">
    <property type="nucleotide sequence ID" value="NZ_CP044760.1"/>
</dbReference>
<dbReference type="EMBL" id="CP044760">
    <property type="protein sequence ID" value="QFP42709.1"/>
    <property type="molecule type" value="Genomic_DNA"/>
</dbReference>
<feature type="domain" description="ArnR1-like winged helix-turn-helix" evidence="1">
    <location>
        <begin position="32"/>
        <end position="80"/>
    </location>
</feature>
<protein>
    <recommendedName>
        <fullName evidence="1">ArnR1-like winged helix-turn-helix domain-containing protein</fullName>
    </recommendedName>
</protein>
<dbReference type="InterPro" id="IPR038723">
    <property type="entry name" value="ArnR1-like_HTH"/>
</dbReference>
<evidence type="ECO:0000313" key="2">
    <source>
        <dbReference type="EMBL" id="QFP42709.1"/>
    </source>
</evidence>
<gene>
    <name evidence="2" type="ORF">F9Y90_06395</name>
    <name evidence="3" type="ORF">F9Y91_06695</name>
</gene>
<evidence type="ECO:0000313" key="3">
    <source>
        <dbReference type="EMBL" id="QFP48883.1"/>
    </source>
</evidence>
<dbReference type="EMBL" id="CP044936">
    <property type="protein sequence ID" value="QFP48883.1"/>
    <property type="molecule type" value="Genomic_DNA"/>
</dbReference>
<accession>A0A5P8ARY8</accession>
<dbReference type="AlphaFoldDB" id="A0A5P8ARY8"/>
<evidence type="ECO:0000259" key="1">
    <source>
        <dbReference type="Pfam" id="PF14947"/>
    </source>
</evidence>
<feature type="non-terminal residue" evidence="2">
    <location>
        <position position="1"/>
    </location>
</feature>
<sequence>SKSSFKQKIRSRRLISSLGSKKASKSIEESLEFVTSNLEADKRTIKSISKIRKDTNLSHYRIRKYLADLMERGLIIKKKQRL</sequence>
<organism evidence="2">
    <name type="scientific">Borrelia miyamotoi</name>
    <dbReference type="NCBI Taxonomy" id="47466"/>
    <lineage>
        <taxon>Bacteria</taxon>
        <taxon>Pseudomonadati</taxon>
        <taxon>Spirochaetota</taxon>
        <taxon>Spirochaetia</taxon>
        <taxon>Spirochaetales</taxon>
        <taxon>Borreliaceae</taxon>
        <taxon>Borrelia</taxon>
    </lineage>
</organism>
<proteinExistence type="predicted"/>